<gene>
    <name evidence="1" type="ORF">LF1_40770</name>
</gene>
<proteinExistence type="predicted"/>
<protein>
    <submittedName>
        <fullName evidence="1">Uncharacterized protein</fullName>
    </submittedName>
</protein>
<accession>A0A5B1CK08</accession>
<comment type="caution">
    <text evidence="1">The sequence shown here is derived from an EMBL/GenBank/DDBJ whole genome shotgun (WGS) entry which is preliminary data.</text>
</comment>
<organism evidence="1 2">
    <name type="scientific">Rubripirellula obstinata</name>
    <dbReference type="NCBI Taxonomy" id="406547"/>
    <lineage>
        <taxon>Bacteria</taxon>
        <taxon>Pseudomonadati</taxon>
        <taxon>Planctomycetota</taxon>
        <taxon>Planctomycetia</taxon>
        <taxon>Pirellulales</taxon>
        <taxon>Pirellulaceae</taxon>
        <taxon>Rubripirellula</taxon>
    </lineage>
</organism>
<keyword evidence="2" id="KW-1185">Reference proteome</keyword>
<reference evidence="1 2" key="1">
    <citation type="submission" date="2019-08" db="EMBL/GenBank/DDBJ databases">
        <title>Deep-cultivation of Planctomycetes and their phenomic and genomic characterization uncovers novel biology.</title>
        <authorList>
            <person name="Wiegand S."/>
            <person name="Jogler M."/>
            <person name="Boedeker C."/>
            <person name="Pinto D."/>
            <person name="Vollmers J."/>
            <person name="Rivas-Marin E."/>
            <person name="Kohn T."/>
            <person name="Peeters S.H."/>
            <person name="Heuer A."/>
            <person name="Rast P."/>
            <person name="Oberbeckmann S."/>
            <person name="Bunk B."/>
            <person name="Jeske O."/>
            <person name="Meyerdierks A."/>
            <person name="Storesund J.E."/>
            <person name="Kallscheuer N."/>
            <person name="Luecker S."/>
            <person name="Lage O.M."/>
            <person name="Pohl T."/>
            <person name="Merkel B.J."/>
            <person name="Hornburger P."/>
            <person name="Mueller R.-W."/>
            <person name="Bruemmer F."/>
            <person name="Labrenz M."/>
            <person name="Spormann A.M."/>
            <person name="Op Den Camp H."/>
            <person name="Overmann J."/>
            <person name="Amann R."/>
            <person name="Jetten M.S.M."/>
            <person name="Mascher T."/>
            <person name="Medema M.H."/>
            <person name="Devos D.P."/>
            <person name="Kaster A.-K."/>
            <person name="Ovreas L."/>
            <person name="Rohde M."/>
            <person name="Galperin M.Y."/>
            <person name="Jogler C."/>
        </authorList>
    </citation>
    <scope>NUCLEOTIDE SEQUENCE [LARGE SCALE GENOMIC DNA]</scope>
    <source>
        <strain evidence="1 2">LF1</strain>
    </source>
</reference>
<evidence type="ECO:0000313" key="1">
    <source>
        <dbReference type="EMBL" id="KAA1261527.1"/>
    </source>
</evidence>
<sequence>MGRSAYRLAELMFRYYFCGRAFRFNGFCSYHGRFQFTVANRTCTSAGDLVRGNLGCIPRNLADAFGWGMRKVKGAGFPQSSFRCPGPRNGPKTTSVFGDFYRSWARQGSVGYSSKPKSFNRVGIAPRVVRPGSARGDAHAVKRFVNPSRCWLQLLMD</sequence>
<dbReference type="Proteomes" id="UP000322699">
    <property type="component" value="Unassembled WGS sequence"/>
</dbReference>
<name>A0A5B1CK08_9BACT</name>
<dbReference type="AlphaFoldDB" id="A0A5B1CK08"/>
<evidence type="ECO:0000313" key="2">
    <source>
        <dbReference type="Proteomes" id="UP000322699"/>
    </source>
</evidence>
<dbReference type="EMBL" id="VRLW01000001">
    <property type="protein sequence ID" value="KAA1261527.1"/>
    <property type="molecule type" value="Genomic_DNA"/>
</dbReference>